<dbReference type="EMBL" id="PP882867">
    <property type="protein sequence ID" value="XBW75422.1"/>
    <property type="molecule type" value="Genomic_DNA"/>
</dbReference>
<accession>A0AAU7VG24</accession>
<organism evidence="1">
    <name type="scientific">Dinoroseobacter phage vB_DshS_R26L</name>
    <dbReference type="NCBI Taxonomy" id="3161158"/>
    <lineage>
        <taxon>Viruses</taxon>
        <taxon>Duplodnaviria</taxon>
        <taxon>Heunggongvirae</taxon>
        <taxon>Uroviricota</taxon>
        <taxon>Caudoviricetes</taxon>
        <taxon>Nanhaivirus</taxon>
    </lineage>
</organism>
<name>A0AAU7VG24_9CAUD</name>
<proteinExistence type="predicted"/>
<sequence>MTDLMDQIRAIDPGACARAVQDAALRCREAAQSPRLSERATAGAAFKRLTDVLEMGTTAIDPHSPFAFQGGRQR</sequence>
<protein>
    <submittedName>
        <fullName evidence="1">Uncharacterized protein</fullName>
    </submittedName>
</protein>
<gene>
    <name evidence="1" type="ORF">vBDshSR26L_107</name>
</gene>
<reference evidence="1" key="1">
    <citation type="submission" date="2024-06" db="EMBL/GenBank/DDBJ databases">
        <authorList>
            <person name="Lu L."/>
            <person name="Wei N."/>
            <person name="Zhang R."/>
        </authorList>
    </citation>
    <scope>NUCLEOTIDE SEQUENCE</scope>
</reference>
<evidence type="ECO:0000313" key="1">
    <source>
        <dbReference type="EMBL" id="XBW75422.1"/>
    </source>
</evidence>